<gene>
    <name evidence="4" type="ORF">E3202_05130</name>
</gene>
<feature type="domain" description="SGNH hydrolase-type esterase" evidence="3">
    <location>
        <begin position="23"/>
        <end position="266"/>
    </location>
</feature>
<dbReference type="Pfam" id="PF13472">
    <property type="entry name" value="Lipase_GDSL_2"/>
    <property type="match status" value="1"/>
</dbReference>
<feature type="disulfide bond" evidence="2">
    <location>
        <begin position="195"/>
        <end position="243"/>
    </location>
</feature>
<evidence type="ECO:0000256" key="1">
    <source>
        <dbReference type="PIRSR" id="PIRSR637460-1"/>
    </source>
</evidence>
<dbReference type="EMBL" id="SORZ01000002">
    <property type="protein sequence ID" value="TPW33959.1"/>
    <property type="molecule type" value="Genomic_DNA"/>
</dbReference>
<feature type="active site" evidence="1">
    <location>
        <position position="259"/>
    </location>
</feature>
<dbReference type="GO" id="GO:0004806">
    <property type="term" value="F:triacylglycerol lipase activity"/>
    <property type="evidence" value="ECO:0007669"/>
    <property type="project" value="TreeGrafter"/>
</dbReference>
<dbReference type="InterPro" id="IPR037460">
    <property type="entry name" value="SEST-like"/>
</dbReference>
<feature type="disulfide bond" evidence="2">
    <location>
        <begin position="44"/>
        <end position="68"/>
    </location>
</feature>
<dbReference type="GO" id="GO:0019433">
    <property type="term" value="P:triglyceride catabolic process"/>
    <property type="evidence" value="ECO:0007669"/>
    <property type="project" value="TreeGrafter"/>
</dbReference>
<dbReference type="RefSeq" id="WP_165600654.1">
    <property type="nucleotide sequence ID" value="NZ_SORZ01000002.1"/>
</dbReference>
<dbReference type="AlphaFoldDB" id="A0A506UKT7"/>
<dbReference type="Gene3D" id="3.40.50.1110">
    <property type="entry name" value="SGNH hydrolase"/>
    <property type="match status" value="1"/>
</dbReference>
<name>A0A506UKT7_9PROT</name>
<dbReference type="InterPro" id="IPR013830">
    <property type="entry name" value="SGNH_hydro"/>
</dbReference>
<dbReference type="CDD" id="cd01823">
    <property type="entry name" value="SEST_like"/>
    <property type="match status" value="1"/>
</dbReference>
<feature type="active site" description="Nucleophile" evidence="1">
    <location>
        <position position="27"/>
    </location>
</feature>
<accession>A0A506UKT7</accession>
<evidence type="ECO:0000259" key="3">
    <source>
        <dbReference type="Pfam" id="PF13472"/>
    </source>
</evidence>
<dbReference type="PANTHER" id="PTHR37981:SF1">
    <property type="entry name" value="SGNH HYDROLASE-TYPE ESTERASE DOMAIN-CONTAINING PROTEIN"/>
    <property type="match status" value="1"/>
</dbReference>
<protein>
    <submittedName>
        <fullName evidence="4">SGNH/GDSL hydrolase family protein</fullName>
    </submittedName>
</protein>
<comment type="caution">
    <text evidence="4">The sequence shown here is derived from an EMBL/GenBank/DDBJ whole genome shotgun (WGS) entry which is preliminary data.</text>
</comment>
<reference evidence="4 5" key="1">
    <citation type="submission" date="2019-03" db="EMBL/GenBank/DDBJ databases">
        <title>The complete genome sequence of Neokomagataea sp. Jb2 NBRC113641.</title>
        <authorList>
            <person name="Chua K.-O."/>
            <person name="Chan K.-G."/>
            <person name="See-Too W.-S."/>
        </authorList>
    </citation>
    <scope>NUCLEOTIDE SEQUENCE [LARGE SCALE GENOMIC DNA]</scope>
    <source>
        <strain evidence="4 5">Jb2</strain>
    </source>
</reference>
<keyword evidence="4" id="KW-0378">Hydrolase</keyword>
<evidence type="ECO:0000313" key="5">
    <source>
        <dbReference type="Proteomes" id="UP000315037"/>
    </source>
</evidence>
<proteinExistence type="predicted"/>
<evidence type="ECO:0000256" key="2">
    <source>
        <dbReference type="PIRSR" id="PIRSR637460-2"/>
    </source>
</evidence>
<keyword evidence="5" id="KW-1185">Reference proteome</keyword>
<feature type="disulfide bond" evidence="2">
    <location>
        <begin position="118"/>
        <end position="132"/>
    </location>
</feature>
<organism evidence="4 5">
    <name type="scientific">Oecophyllibacter saccharovorans</name>
    <dbReference type="NCBI Taxonomy" id="2558360"/>
    <lineage>
        <taxon>Bacteria</taxon>
        <taxon>Pseudomonadati</taxon>
        <taxon>Pseudomonadota</taxon>
        <taxon>Alphaproteobacteria</taxon>
        <taxon>Acetobacterales</taxon>
        <taxon>Acetobacteraceae</taxon>
        <taxon>Oecophyllibacter</taxon>
    </lineage>
</organism>
<sequence length="290" mass="30458">MLAAALWPGDTHARDLPAGTLVALGSSYAAGDGVGKMDPARRSCRNSFSSAARQLAHDLSLEMVDASCAGASTADILTRAHRGFGPQIEAVNSGTRVVYLTVGGNDAAYIGNLFAWSCRAQRSALQPTPKPCHRPRRLVPALATRPGRDLASTAARLARLPQRLQDVLAAIHSRAPLARILVVGYLPVVPPGPLCPAVPLNTQDAERARHLWQELEQATEKAAHAAGAIYLSGAQAGGGHEACSATSYVTGWNAAVPYHPNQAGMDHIASLLARRLRQDPAFTAPLPGSP</sequence>
<keyword evidence="2" id="KW-1015">Disulfide bond</keyword>
<dbReference type="Proteomes" id="UP000315037">
    <property type="component" value="Unassembled WGS sequence"/>
</dbReference>
<dbReference type="InterPro" id="IPR036514">
    <property type="entry name" value="SGNH_hydro_sf"/>
</dbReference>
<evidence type="ECO:0000313" key="4">
    <source>
        <dbReference type="EMBL" id="TPW33959.1"/>
    </source>
</evidence>
<dbReference type="PANTHER" id="PTHR37981">
    <property type="entry name" value="LIPASE 2"/>
    <property type="match status" value="1"/>
</dbReference>
<dbReference type="SUPFAM" id="SSF52266">
    <property type="entry name" value="SGNH hydrolase"/>
    <property type="match status" value="1"/>
</dbReference>